<dbReference type="GO" id="GO:0009427">
    <property type="term" value="C:bacterial-type flagellum basal body, distal rod, L ring"/>
    <property type="evidence" value="ECO:0007669"/>
    <property type="project" value="InterPro"/>
</dbReference>
<evidence type="ECO:0000256" key="5">
    <source>
        <dbReference type="ARBA" id="ARBA00023143"/>
    </source>
</evidence>
<dbReference type="GO" id="GO:0071973">
    <property type="term" value="P:bacterial-type flagellum-dependent cell motility"/>
    <property type="evidence" value="ECO:0007669"/>
    <property type="project" value="InterPro"/>
</dbReference>
<dbReference type="PANTHER" id="PTHR34933:SF1">
    <property type="entry name" value="FLAGELLAR L-RING PROTEIN"/>
    <property type="match status" value="1"/>
</dbReference>
<comment type="subcellular location">
    <subcellularLocation>
        <location evidence="1">Bacterial flagellum</location>
    </subcellularLocation>
    <subcellularLocation>
        <location evidence="2">Cell outer membrane</location>
    </subcellularLocation>
</comment>
<proteinExistence type="inferred from homology"/>
<keyword evidence="7" id="KW-0969">Cilium</keyword>
<gene>
    <name evidence="7" type="ORF">MNBD_ALPHA02-30</name>
</gene>
<dbReference type="GO" id="GO:0003774">
    <property type="term" value="F:cytoskeletal motor activity"/>
    <property type="evidence" value="ECO:0007669"/>
    <property type="project" value="InterPro"/>
</dbReference>
<name>A0A3B0S775_9ZZZZ</name>
<reference evidence="7" key="1">
    <citation type="submission" date="2018-06" db="EMBL/GenBank/DDBJ databases">
        <authorList>
            <person name="Zhirakovskaya E."/>
        </authorList>
    </citation>
    <scope>NUCLEOTIDE SEQUENCE</scope>
</reference>
<dbReference type="GO" id="GO:0009279">
    <property type="term" value="C:cell outer membrane"/>
    <property type="evidence" value="ECO:0007669"/>
    <property type="project" value="UniProtKB-SubCell"/>
</dbReference>
<dbReference type="InterPro" id="IPR000527">
    <property type="entry name" value="Flag_Lring"/>
</dbReference>
<keyword evidence="6" id="KW-0998">Cell outer membrane</keyword>
<evidence type="ECO:0000256" key="6">
    <source>
        <dbReference type="ARBA" id="ARBA00023237"/>
    </source>
</evidence>
<keyword evidence="4" id="KW-0472">Membrane</keyword>
<dbReference type="EMBL" id="UOED01000136">
    <property type="protein sequence ID" value="VAV99752.1"/>
    <property type="molecule type" value="Genomic_DNA"/>
</dbReference>
<dbReference type="PANTHER" id="PTHR34933">
    <property type="entry name" value="FLAGELLAR L-RING PROTEIN"/>
    <property type="match status" value="1"/>
</dbReference>
<dbReference type="PRINTS" id="PR01008">
    <property type="entry name" value="FLGLRINGFLGH"/>
</dbReference>
<dbReference type="Pfam" id="PF02107">
    <property type="entry name" value="FlgH"/>
    <property type="match status" value="1"/>
</dbReference>
<evidence type="ECO:0000313" key="7">
    <source>
        <dbReference type="EMBL" id="VAV99752.1"/>
    </source>
</evidence>
<evidence type="ECO:0000256" key="3">
    <source>
        <dbReference type="ARBA" id="ARBA00022729"/>
    </source>
</evidence>
<accession>A0A3B0S775</accession>
<dbReference type="NCBIfam" id="NF001305">
    <property type="entry name" value="PRK00249.1-5"/>
    <property type="match status" value="1"/>
</dbReference>
<keyword evidence="5" id="KW-0975">Bacterial flagellum</keyword>
<evidence type="ECO:0000256" key="4">
    <source>
        <dbReference type="ARBA" id="ARBA00023136"/>
    </source>
</evidence>
<dbReference type="AlphaFoldDB" id="A0A3B0S775"/>
<dbReference type="HAMAP" id="MF_00415">
    <property type="entry name" value="FlgH"/>
    <property type="match status" value="1"/>
</dbReference>
<protein>
    <submittedName>
        <fullName evidence="7">Flagellar L-ring protein FlgH</fullName>
    </submittedName>
</protein>
<organism evidence="7">
    <name type="scientific">hydrothermal vent metagenome</name>
    <dbReference type="NCBI Taxonomy" id="652676"/>
    <lineage>
        <taxon>unclassified sequences</taxon>
        <taxon>metagenomes</taxon>
        <taxon>ecological metagenomes</taxon>
    </lineage>
</organism>
<keyword evidence="7" id="KW-0966">Cell projection</keyword>
<keyword evidence="3" id="KW-0732">Signal</keyword>
<keyword evidence="7" id="KW-0282">Flagellum</keyword>
<evidence type="ECO:0000256" key="1">
    <source>
        <dbReference type="ARBA" id="ARBA00004365"/>
    </source>
</evidence>
<sequence>MFYTSYKSTKFLMVLLLLILPGCSAVNRLANIGKAPDLAPIESARVVPQQNSPTQRAIPLRSSQAAIVNHNKNSLWQVGSKNFFKDQRASKVGDILTINITIDDEASIDNQTTRTRSNSDTANTNNFLGLESQLNKILPSAVDPSSLIDMGSTTSNVGTGKVDRSESISLTLAAVVTQVLPNGNMVIQGRQEVRVNFEVRELTVMGVIRPEDISSINTIQHTQIAEARISYGGRGQLTDVQQARYGSQLFDILFPF</sequence>
<evidence type="ECO:0000256" key="2">
    <source>
        <dbReference type="ARBA" id="ARBA00004442"/>
    </source>
</evidence>